<dbReference type="EMBL" id="RBKS01000001">
    <property type="protein sequence ID" value="RKR76200.1"/>
    <property type="molecule type" value="Genomic_DNA"/>
</dbReference>
<organism evidence="2 3">
    <name type="scientific">Frondihabitans australicus</name>
    <dbReference type="NCBI Taxonomy" id="386892"/>
    <lineage>
        <taxon>Bacteria</taxon>
        <taxon>Bacillati</taxon>
        <taxon>Actinomycetota</taxon>
        <taxon>Actinomycetes</taxon>
        <taxon>Micrococcales</taxon>
        <taxon>Microbacteriaceae</taxon>
        <taxon>Frondihabitans</taxon>
    </lineage>
</organism>
<dbReference type="GO" id="GO:0050660">
    <property type="term" value="F:flavin adenine dinucleotide binding"/>
    <property type="evidence" value="ECO:0007669"/>
    <property type="project" value="TreeGrafter"/>
</dbReference>
<dbReference type="AlphaFoldDB" id="A0A495IKD8"/>
<keyword evidence="3" id="KW-1185">Reference proteome</keyword>
<gene>
    <name evidence="2" type="ORF">C8E83_3365</name>
</gene>
<dbReference type="Proteomes" id="UP000280008">
    <property type="component" value="Unassembled WGS sequence"/>
</dbReference>
<dbReference type="PRINTS" id="PR00469">
    <property type="entry name" value="PNDRDTASEII"/>
</dbReference>
<reference evidence="2 3" key="1">
    <citation type="submission" date="2018-10" db="EMBL/GenBank/DDBJ databases">
        <title>Sequencing the genomes of 1000 actinobacteria strains.</title>
        <authorList>
            <person name="Klenk H.-P."/>
        </authorList>
    </citation>
    <scope>NUCLEOTIDE SEQUENCE [LARGE SCALE GENOMIC DNA]</scope>
    <source>
        <strain evidence="2 3">DSM 17894</strain>
    </source>
</reference>
<dbReference type="PRINTS" id="PR00368">
    <property type="entry name" value="FADPNR"/>
</dbReference>
<dbReference type="InterPro" id="IPR036188">
    <property type="entry name" value="FAD/NAD-bd_sf"/>
</dbReference>
<dbReference type="Pfam" id="PF13738">
    <property type="entry name" value="Pyr_redox_3"/>
    <property type="match status" value="1"/>
</dbReference>
<dbReference type="SUPFAM" id="SSF51905">
    <property type="entry name" value="FAD/NAD(P)-binding domain"/>
    <property type="match status" value="1"/>
</dbReference>
<evidence type="ECO:0000256" key="1">
    <source>
        <dbReference type="ARBA" id="ARBA00023002"/>
    </source>
</evidence>
<evidence type="ECO:0000313" key="3">
    <source>
        <dbReference type="Proteomes" id="UP000280008"/>
    </source>
</evidence>
<dbReference type="Gene3D" id="3.50.50.60">
    <property type="entry name" value="FAD/NAD(P)-binding domain"/>
    <property type="match status" value="1"/>
</dbReference>
<accession>A0A495IKD8</accession>
<dbReference type="PANTHER" id="PTHR43539">
    <property type="entry name" value="FLAVIN-BINDING MONOOXYGENASE-LIKE PROTEIN (AFU_ORTHOLOGUE AFUA_4G09220)"/>
    <property type="match status" value="1"/>
</dbReference>
<protein>
    <submittedName>
        <fullName evidence="2">Cation diffusion facilitator CzcD-associated flavoprotein CzcO</fullName>
    </submittedName>
</protein>
<evidence type="ECO:0000313" key="2">
    <source>
        <dbReference type="EMBL" id="RKR76200.1"/>
    </source>
</evidence>
<dbReference type="InterPro" id="IPR050982">
    <property type="entry name" value="Auxin_biosynth/cation_transpt"/>
</dbReference>
<proteinExistence type="predicted"/>
<sequence>MGAMVHDETAPPVSERTRVVIIGAGQAGLSVAYFLQRLGLKQGDDFVLLDRGPSTGGAWQFRWRSLRLGTAHRVNDLPGMSELGLSFDTADKTAPAKDVVGDYYDRYERHFGLRVRRPVDVRGLHDLGRDLAVRYLDARGESHEIVTQVVVNATGTWGSPFRPWYPGRDDFEGRQITTAEYTDAADFEGQDVVVVGGGTSAVGFLLELEKVAKHTVWVTRRPVDWVDQTELGVEMRVSAVDEQDAAAREGRALPSIVSGTGIPISRRHRAGIDRGVLVDRPVFTSIEKTGVRFADGSFEHADAIIWATGFRAELRHLAGLKLRTAQGGLVVERGASKSDDRLFFAGYGPQASTIGANRAGRIIARQVLLTLSTR</sequence>
<dbReference type="PANTHER" id="PTHR43539:SF78">
    <property type="entry name" value="FLAVIN-CONTAINING MONOOXYGENASE"/>
    <property type="match status" value="1"/>
</dbReference>
<name>A0A495IKD8_9MICO</name>
<comment type="caution">
    <text evidence="2">The sequence shown here is derived from an EMBL/GenBank/DDBJ whole genome shotgun (WGS) entry which is preliminary data.</text>
</comment>
<keyword evidence="1" id="KW-0560">Oxidoreductase</keyword>
<dbReference type="GO" id="GO:0004497">
    <property type="term" value="F:monooxygenase activity"/>
    <property type="evidence" value="ECO:0007669"/>
    <property type="project" value="TreeGrafter"/>
</dbReference>